<dbReference type="GO" id="GO:0005634">
    <property type="term" value="C:nucleus"/>
    <property type="evidence" value="ECO:0007669"/>
    <property type="project" value="TreeGrafter"/>
</dbReference>
<keyword evidence="4" id="KW-0833">Ubl conjugation pathway</keyword>
<gene>
    <name evidence="8" type="ORF">X801_02060</name>
</gene>
<dbReference type="GO" id="GO:0070139">
    <property type="term" value="F:SUMO-specific endopeptidase activity"/>
    <property type="evidence" value="ECO:0007669"/>
    <property type="project" value="TreeGrafter"/>
</dbReference>
<keyword evidence="5" id="KW-0378">Hydrolase</keyword>
<dbReference type="PANTHER" id="PTHR46896:SF3">
    <property type="entry name" value="FI06413P-RELATED"/>
    <property type="match status" value="1"/>
</dbReference>
<dbReference type="Proteomes" id="UP000243686">
    <property type="component" value="Unassembled WGS sequence"/>
</dbReference>
<dbReference type="GO" id="GO:0016926">
    <property type="term" value="P:protein desumoylation"/>
    <property type="evidence" value="ECO:0007669"/>
    <property type="project" value="TreeGrafter"/>
</dbReference>
<evidence type="ECO:0000256" key="5">
    <source>
        <dbReference type="ARBA" id="ARBA00022801"/>
    </source>
</evidence>
<dbReference type="PANTHER" id="PTHR46896">
    <property type="entry name" value="SENTRIN-SPECIFIC PROTEASE"/>
    <property type="match status" value="1"/>
</dbReference>
<dbReference type="AlphaFoldDB" id="A0A1S8X5N6"/>
<feature type="domain" description="Ubiquitin-like protease family profile" evidence="7">
    <location>
        <begin position="212"/>
        <end position="499"/>
    </location>
</feature>
<dbReference type="Gene3D" id="3.40.395.10">
    <property type="entry name" value="Adenoviral Proteinase, Chain A"/>
    <property type="match status" value="1"/>
</dbReference>
<dbReference type="EMBL" id="KV891910">
    <property type="protein sequence ID" value="OON22034.1"/>
    <property type="molecule type" value="Genomic_DNA"/>
</dbReference>
<evidence type="ECO:0000256" key="3">
    <source>
        <dbReference type="ARBA" id="ARBA00022670"/>
    </source>
</evidence>
<comment type="similarity">
    <text evidence="1">Belongs to the peptidase C48 family.</text>
</comment>
<evidence type="ECO:0000313" key="9">
    <source>
        <dbReference type="Proteomes" id="UP000243686"/>
    </source>
</evidence>
<keyword evidence="3 8" id="KW-0645">Protease</keyword>
<accession>A0A1S8X5N6</accession>
<dbReference type="InterPro" id="IPR051947">
    <property type="entry name" value="Sentrin-specific_protease"/>
</dbReference>
<dbReference type="InterPro" id="IPR038765">
    <property type="entry name" value="Papain-like_cys_pep_sf"/>
</dbReference>
<name>A0A1S8X5N6_OPIVI</name>
<evidence type="ECO:0000256" key="6">
    <source>
        <dbReference type="SAM" id="MobiDB-lite"/>
    </source>
</evidence>
<organism evidence="8 9">
    <name type="scientific">Opisthorchis viverrini</name>
    <name type="common">Southeast Asian liver fluke</name>
    <dbReference type="NCBI Taxonomy" id="6198"/>
    <lineage>
        <taxon>Eukaryota</taxon>
        <taxon>Metazoa</taxon>
        <taxon>Spiralia</taxon>
        <taxon>Lophotrochozoa</taxon>
        <taxon>Platyhelminthes</taxon>
        <taxon>Trematoda</taxon>
        <taxon>Digenea</taxon>
        <taxon>Opisthorchiida</taxon>
        <taxon>Opisthorchiata</taxon>
        <taxon>Opisthorchiidae</taxon>
        <taxon>Opisthorchis</taxon>
    </lineage>
</organism>
<evidence type="ECO:0000256" key="1">
    <source>
        <dbReference type="ARBA" id="ARBA00005234"/>
    </source>
</evidence>
<evidence type="ECO:0000259" key="7">
    <source>
        <dbReference type="PROSITE" id="PS50600"/>
    </source>
</evidence>
<reference evidence="8 9" key="1">
    <citation type="submission" date="2015-03" db="EMBL/GenBank/DDBJ databases">
        <title>Draft genome of the nematode, Opisthorchis viverrini.</title>
        <authorList>
            <person name="Mitreva M."/>
        </authorList>
    </citation>
    <scope>NUCLEOTIDE SEQUENCE [LARGE SCALE GENOMIC DNA]</scope>
    <source>
        <strain evidence="8">Khon Kaen</strain>
    </source>
</reference>
<feature type="non-terminal residue" evidence="8">
    <location>
        <position position="550"/>
    </location>
</feature>
<proteinExistence type="inferred from homology"/>
<keyword evidence="9" id="KW-1185">Reference proteome</keyword>
<evidence type="ECO:0000256" key="2">
    <source>
        <dbReference type="ARBA" id="ARBA00022553"/>
    </source>
</evidence>
<dbReference type="SUPFAM" id="SSF54001">
    <property type="entry name" value="Cysteine proteinases"/>
    <property type="match status" value="1"/>
</dbReference>
<dbReference type="PROSITE" id="PS50600">
    <property type="entry name" value="ULP_PROTEASE"/>
    <property type="match status" value="1"/>
</dbReference>
<dbReference type="InterPro" id="IPR003653">
    <property type="entry name" value="Peptidase_C48_C"/>
</dbReference>
<feature type="compositionally biased region" description="Polar residues" evidence="6">
    <location>
        <begin position="188"/>
        <end position="199"/>
    </location>
</feature>
<keyword evidence="2" id="KW-0597">Phosphoprotein</keyword>
<dbReference type="Pfam" id="PF02902">
    <property type="entry name" value="Peptidase_C48"/>
    <property type="match status" value="1"/>
</dbReference>
<dbReference type="GO" id="GO:0006508">
    <property type="term" value="P:proteolysis"/>
    <property type="evidence" value="ECO:0007669"/>
    <property type="project" value="UniProtKB-KW"/>
</dbReference>
<feature type="region of interest" description="Disordered" evidence="6">
    <location>
        <begin position="169"/>
        <end position="200"/>
    </location>
</feature>
<dbReference type="GO" id="GO:0005737">
    <property type="term" value="C:cytoplasm"/>
    <property type="evidence" value="ECO:0007669"/>
    <property type="project" value="TreeGrafter"/>
</dbReference>
<evidence type="ECO:0000313" key="8">
    <source>
        <dbReference type="EMBL" id="OON22034.1"/>
    </source>
</evidence>
<sequence length="550" mass="61809">MKWVILVLGQHMTNSPSDNVSVQQMELFASTIRENDGFCKMDCSLLEARKLLLDCGLRLPRAEARMQRNTCAAGNISREQLYSDTPPQSTIGDVLTQVTSSQSQSTSNLPSRTEGGLLTNVLNTLSSTGMYLLGQPSCPSNNVADGLQSTQNAVDEDNDDLIILSEESADCSRTSSPPILSSAAGPKPNSSTAPQTQSFKFDYKPPGSTDSVTLTQADFDCLAPGGLLNDAIINFYLKYLYFEQLTDVQRQATYLFNCFFYSRLAGVSPTPVVNNCRPPTANPPTANVTTGQNNASGFVGHIPESSKARHANVAKWTRRVDLFCKDYIIIPINEASHWFLGLVCYPWMAGMVSYTALYRAAAFDLCQLTNEFLDVDLIKFPNDVDDKTISQEPIERRSDDPKGVAFDRWRRRRLAWLRSRGINAMPCILLFDSLPCQTRVSNLHVIRDYLQVEWDSRRSEQDGPLHFDKDTIRGFSPRVPSQSNLVDCGIYLLHYVEMFFKQPVQSYTKDYFQNEMSSWFSDDTVGQKRADIRTLLARLNERYHAEERTD</sequence>
<evidence type="ECO:0000256" key="4">
    <source>
        <dbReference type="ARBA" id="ARBA00022786"/>
    </source>
</evidence>
<protein>
    <submittedName>
        <fullName evidence="8">Ulp1 protease family, catalytic domain protein</fullName>
    </submittedName>
</protein>